<gene>
    <name evidence="2" type="ORF">E1283_09395</name>
</gene>
<organism evidence="2 3">
    <name type="scientific">Streptomyces hainanensis</name>
    <dbReference type="NCBI Taxonomy" id="402648"/>
    <lineage>
        <taxon>Bacteria</taxon>
        <taxon>Bacillati</taxon>
        <taxon>Actinomycetota</taxon>
        <taxon>Actinomycetes</taxon>
        <taxon>Kitasatosporales</taxon>
        <taxon>Streptomycetaceae</taxon>
        <taxon>Streptomyces</taxon>
    </lineage>
</organism>
<evidence type="ECO:0000256" key="1">
    <source>
        <dbReference type="SAM" id="Phobius"/>
    </source>
</evidence>
<proteinExistence type="predicted"/>
<evidence type="ECO:0000313" key="3">
    <source>
        <dbReference type="Proteomes" id="UP000295345"/>
    </source>
</evidence>
<keyword evidence="1" id="KW-1133">Transmembrane helix</keyword>
<comment type="caution">
    <text evidence="2">The sequence shown here is derived from an EMBL/GenBank/DDBJ whole genome shotgun (WGS) entry which is preliminary data.</text>
</comment>
<reference evidence="2 3" key="1">
    <citation type="submission" date="2019-03" db="EMBL/GenBank/DDBJ databases">
        <title>Draft genome sequences of novel Actinobacteria.</title>
        <authorList>
            <person name="Sahin N."/>
            <person name="Ay H."/>
            <person name="Saygin H."/>
        </authorList>
    </citation>
    <scope>NUCLEOTIDE SEQUENCE [LARGE SCALE GENOMIC DNA]</scope>
    <source>
        <strain evidence="2 3">DSM 41900</strain>
    </source>
</reference>
<feature type="transmembrane region" description="Helical" evidence="1">
    <location>
        <begin position="29"/>
        <end position="51"/>
    </location>
</feature>
<keyword evidence="1" id="KW-0812">Transmembrane</keyword>
<dbReference type="Proteomes" id="UP000295345">
    <property type="component" value="Unassembled WGS sequence"/>
</dbReference>
<feature type="transmembrane region" description="Helical" evidence="1">
    <location>
        <begin position="63"/>
        <end position="84"/>
    </location>
</feature>
<dbReference type="AlphaFoldDB" id="A0A4V6PBU6"/>
<keyword evidence="1" id="KW-0472">Membrane</keyword>
<name>A0A4V6PBU6_9ACTN</name>
<sequence length="106" mass="11365">MPGPPYGYAPPWAPEVSARYRRWAGVLRWLAIIIGAFVVVALVASVVLLVMADRDERNAAYGYLALVLWAGILVTTPVLLAVGLSAAAMTRRVRAAAAANRYPTVT</sequence>
<dbReference type="OrthoDB" id="4337092at2"/>
<evidence type="ECO:0000313" key="2">
    <source>
        <dbReference type="EMBL" id="TDC76605.1"/>
    </source>
</evidence>
<dbReference type="EMBL" id="SMKI01000073">
    <property type="protein sequence ID" value="TDC76605.1"/>
    <property type="molecule type" value="Genomic_DNA"/>
</dbReference>
<keyword evidence="3" id="KW-1185">Reference proteome</keyword>
<protein>
    <submittedName>
        <fullName evidence="2">Uncharacterized protein</fullName>
    </submittedName>
</protein>
<accession>A0A4V6PBU6</accession>